<dbReference type="EMBL" id="LR862139">
    <property type="protein sequence ID" value="CAD1819763.1"/>
    <property type="molecule type" value="Genomic_DNA"/>
</dbReference>
<evidence type="ECO:0000313" key="2">
    <source>
        <dbReference type="EMBL" id="CAD1819763.1"/>
    </source>
</evidence>
<feature type="compositionally biased region" description="Basic and acidic residues" evidence="1">
    <location>
        <begin position="1"/>
        <end position="14"/>
    </location>
</feature>
<proteinExistence type="predicted"/>
<feature type="region of interest" description="Disordered" evidence="1">
    <location>
        <begin position="1"/>
        <end position="46"/>
    </location>
</feature>
<protein>
    <submittedName>
        <fullName evidence="2">Uncharacterized protein</fullName>
    </submittedName>
</protein>
<evidence type="ECO:0000256" key="1">
    <source>
        <dbReference type="SAM" id="MobiDB-lite"/>
    </source>
</evidence>
<organism evidence="2">
    <name type="scientific">Ananas comosus var. bracteatus</name>
    <name type="common">red pineapple</name>
    <dbReference type="NCBI Taxonomy" id="296719"/>
    <lineage>
        <taxon>Eukaryota</taxon>
        <taxon>Viridiplantae</taxon>
        <taxon>Streptophyta</taxon>
        <taxon>Embryophyta</taxon>
        <taxon>Tracheophyta</taxon>
        <taxon>Spermatophyta</taxon>
        <taxon>Magnoliopsida</taxon>
        <taxon>Liliopsida</taxon>
        <taxon>Poales</taxon>
        <taxon>Bromeliaceae</taxon>
        <taxon>Bromelioideae</taxon>
        <taxon>Ananas</taxon>
    </lineage>
</organism>
<accession>A0A6V7NME0</accession>
<gene>
    <name evidence="2" type="ORF">CB5_LOCUS2974</name>
</gene>
<sequence>MDSTYDSHKEERRFGVVGDQTMRDTRPIPITPPLEGDRDGGGPPPLCPRALTPLALLASDSTKVALAATLGCPSSPSSHVPLSAPAHPQPPRLRSSSLLAFNPIKAVPRFFLKDSYTIFPIKKYFLR</sequence>
<reference evidence="2" key="1">
    <citation type="submission" date="2020-07" db="EMBL/GenBank/DDBJ databases">
        <authorList>
            <person name="Lin J."/>
        </authorList>
    </citation>
    <scope>NUCLEOTIDE SEQUENCE</scope>
</reference>
<name>A0A6V7NME0_ANACO</name>
<dbReference type="AlphaFoldDB" id="A0A6V7NME0"/>